<dbReference type="AlphaFoldDB" id="C5K536"/>
<feature type="region of interest" description="Disordered" evidence="5">
    <location>
        <begin position="403"/>
        <end position="422"/>
    </location>
</feature>
<evidence type="ECO:0000256" key="5">
    <source>
        <dbReference type="SAM" id="MobiDB-lite"/>
    </source>
</evidence>
<dbReference type="GO" id="GO:0016020">
    <property type="term" value="C:membrane"/>
    <property type="evidence" value="ECO:0007669"/>
    <property type="project" value="UniProtKB-SubCell"/>
</dbReference>
<dbReference type="RefSeq" id="XP_002788662.1">
    <property type="nucleotide sequence ID" value="XM_002788616.1"/>
</dbReference>
<evidence type="ECO:0000313" key="9">
    <source>
        <dbReference type="EMBL" id="EER20458.1"/>
    </source>
</evidence>
<dbReference type="OrthoDB" id="438187at2759"/>
<proteinExistence type="predicted"/>
<dbReference type="InterPro" id="IPR044880">
    <property type="entry name" value="NCX_ion-bd_dom_sf"/>
</dbReference>
<evidence type="ECO:0000259" key="7">
    <source>
        <dbReference type="Pfam" id="PF01699"/>
    </source>
</evidence>
<protein>
    <recommendedName>
        <fullName evidence="11">DUF547 domain-containing protein</fullName>
    </recommendedName>
</protein>
<keyword evidence="2 6" id="KW-0812">Transmembrane</keyword>
<dbReference type="InterPro" id="IPR004837">
    <property type="entry name" value="NaCa_Exmemb"/>
</dbReference>
<evidence type="ECO:0008006" key="11">
    <source>
        <dbReference type="Google" id="ProtNLM"/>
    </source>
</evidence>
<keyword evidence="3 6" id="KW-1133">Transmembrane helix</keyword>
<organism evidence="10">
    <name type="scientific">Perkinsus marinus (strain ATCC 50983 / TXsc)</name>
    <dbReference type="NCBI Taxonomy" id="423536"/>
    <lineage>
        <taxon>Eukaryota</taxon>
        <taxon>Sar</taxon>
        <taxon>Alveolata</taxon>
        <taxon>Perkinsozoa</taxon>
        <taxon>Perkinsea</taxon>
        <taxon>Perkinsida</taxon>
        <taxon>Perkinsidae</taxon>
        <taxon>Perkinsus</taxon>
    </lineage>
</organism>
<dbReference type="GeneID" id="9054009"/>
<keyword evidence="10" id="KW-1185">Reference proteome</keyword>
<dbReference type="PANTHER" id="PTHR46361">
    <property type="entry name" value="ELECTRON CARRIER/ PROTEIN DISULFIDE OXIDOREDUCTASE"/>
    <property type="match status" value="1"/>
</dbReference>
<evidence type="ECO:0000313" key="10">
    <source>
        <dbReference type="Proteomes" id="UP000007800"/>
    </source>
</evidence>
<sequence>MVLSWIVGNSVHIDGRRRRDICSENRHLIAEYGLKGQYSISDKHLLPVCRGVVQGFGLRGGWRAPLSSFLVSLGSVGPELCTTISAWFIARPSIGIGCVIGGNMFTTCVVLGAVILVQEGNSREITRLFMEIGYMTSRCGDAGSGYCSSHGIDLYSVKMCDCRRAPSWDSYNDVLWAIAASSLLCRIQLHFSKEHEVQPSGLLFASPVFDSDLPPQPTGYVVASDVASDIIVSDGRRSMTGVGWWTIASSRIAVVRDVRRPHSGVEMFICSELGDISMVMVSDLDDDSKNAILSRLSDRNIEVVADDVPLYMRLLMFLVGDVLTYGLRNMYLALALPVALGGGALLSGPQYETVLALIAILIALAGLGELSRMRFTREVYEEGQFCLTGVALRQKGPIFVMPQSSPPAEESGKESAGPAKAPPVEYIKPVEDGLSLPKLLFMEKEWSWSALVVNIVRTLGASLERDAEIDAVFPGQYMIDAFKRNLSLKNQQDATILCEELAKLDLVMVKTDGVHENERFEPEYDYSLVYHLHPHVLNSVRFMRSGAPFEVGGVDEAVSQMQDVIVKLTKRMNRLKGFYSKLDDKENLVTDWLLLAEDPEYLRFQELTCILQVICGSSEGSADSILFKVAQERPEFWRRFMIALYHLMVDHAMADLGTVAADAPTYTRWEFFTSITYDVGGFLLSLRDIEHAILRGNQYPPPGELLRVMGKADPRRGFILNPIYADPRVHFLLSCGAKSCPPAVSIAKMNDSKWESVAAEAARNFVTDENQVRYDADNNVLHLNKIFSWYKKDFGGTEALMLLNIQRYAGEGWEVAAKMEGKTPKVKYMRYNWEPHASRIKTYSPAKSDANTFKMISSYLKTSFGTPTSRSRYAEIRQERRELEPLERKATEDLKARMDKIQEENEKAREETARKFQLQVQKAKASAEGAVVVRPEEVGLPSDKKE</sequence>
<dbReference type="InterPro" id="IPR006869">
    <property type="entry name" value="DUF547"/>
</dbReference>
<feature type="domain" description="DUF547" evidence="8">
    <location>
        <begin position="640"/>
        <end position="744"/>
    </location>
</feature>
<evidence type="ECO:0000256" key="6">
    <source>
        <dbReference type="SAM" id="Phobius"/>
    </source>
</evidence>
<keyword evidence="4 6" id="KW-0472">Membrane</keyword>
<gene>
    <name evidence="9" type="ORF">Pmar_PMAR010200</name>
</gene>
<evidence type="ECO:0000256" key="3">
    <source>
        <dbReference type="ARBA" id="ARBA00022989"/>
    </source>
</evidence>
<dbReference type="GO" id="GO:0055085">
    <property type="term" value="P:transmembrane transport"/>
    <property type="evidence" value="ECO:0007669"/>
    <property type="project" value="InterPro"/>
</dbReference>
<evidence type="ECO:0000256" key="4">
    <source>
        <dbReference type="ARBA" id="ARBA00023136"/>
    </source>
</evidence>
<accession>C5K536</accession>
<dbReference type="InParanoid" id="C5K536"/>
<evidence type="ECO:0000256" key="1">
    <source>
        <dbReference type="ARBA" id="ARBA00004141"/>
    </source>
</evidence>
<reference evidence="9 10" key="1">
    <citation type="submission" date="2008-07" db="EMBL/GenBank/DDBJ databases">
        <authorList>
            <person name="El-Sayed N."/>
            <person name="Caler E."/>
            <person name="Inman J."/>
            <person name="Amedeo P."/>
            <person name="Hass B."/>
            <person name="Wortman J."/>
        </authorList>
    </citation>
    <scope>NUCLEOTIDE SEQUENCE [LARGE SCALE GENOMIC DNA]</scope>
    <source>
        <strain evidence="10">ATCC 50983 / TXsc</strain>
    </source>
</reference>
<dbReference type="Pfam" id="PF01699">
    <property type="entry name" value="Na_Ca_ex"/>
    <property type="match status" value="1"/>
</dbReference>
<dbReference type="Gene3D" id="1.20.1420.30">
    <property type="entry name" value="NCX, central ion-binding region"/>
    <property type="match status" value="1"/>
</dbReference>
<comment type="subcellular location">
    <subcellularLocation>
        <location evidence="1">Membrane</location>
        <topology evidence="1">Multi-pass membrane protein</topology>
    </subcellularLocation>
</comment>
<evidence type="ECO:0000259" key="8">
    <source>
        <dbReference type="Pfam" id="PF04784"/>
    </source>
</evidence>
<feature type="transmembrane region" description="Helical" evidence="6">
    <location>
        <begin position="330"/>
        <end position="347"/>
    </location>
</feature>
<dbReference type="PANTHER" id="PTHR46361:SF3">
    <property type="entry name" value="ELECTRON CARRIER_ PROTEIN DISULFIDE OXIDOREDUCTASE"/>
    <property type="match status" value="1"/>
</dbReference>
<feature type="domain" description="Sodium/calcium exchanger membrane region" evidence="7">
    <location>
        <begin position="65"/>
        <end position="128"/>
    </location>
</feature>
<dbReference type="Pfam" id="PF04784">
    <property type="entry name" value="DUF547"/>
    <property type="match status" value="1"/>
</dbReference>
<feature type="transmembrane region" description="Helical" evidence="6">
    <location>
        <begin position="353"/>
        <end position="370"/>
    </location>
</feature>
<name>C5K536_PERM5</name>
<dbReference type="Proteomes" id="UP000007800">
    <property type="component" value="Unassembled WGS sequence"/>
</dbReference>
<dbReference type="EMBL" id="GG670562">
    <property type="protein sequence ID" value="EER20458.1"/>
    <property type="molecule type" value="Genomic_DNA"/>
</dbReference>
<evidence type="ECO:0000256" key="2">
    <source>
        <dbReference type="ARBA" id="ARBA00022692"/>
    </source>
</evidence>